<accession>A0ABU6HCI7</accession>
<feature type="transmembrane region" description="Helical" evidence="7">
    <location>
        <begin position="191"/>
        <end position="209"/>
    </location>
</feature>
<comment type="similarity">
    <text evidence="2">Belongs to the chromate ion transporter (CHR) (TC 2.A.51) family.</text>
</comment>
<protein>
    <submittedName>
        <fullName evidence="8">Chromate efflux transporter</fullName>
    </submittedName>
</protein>
<feature type="transmembrane region" description="Helical" evidence="7">
    <location>
        <begin position="79"/>
        <end position="103"/>
    </location>
</feature>
<comment type="subcellular location">
    <subcellularLocation>
        <location evidence="1">Cell membrane</location>
        <topology evidence="1">Multi-pass membrane protein</topology>
    </subcellularLocation>
</comment>
<gene>
    <name evidence="8" type="primary">chrA</name>
    <name evidence="8" type="ORF">VK792_02695</name>
</gene>
<proteinExistence type="inferred from homology"/>
<keyword evidence="3" id="KW-1003">Cell membrane</keyword>
<evidence type="ECO:0000256" key="2">
    <source>
        <dbReference type="ARBA" id="ARBA00005262"/>
    </source>
</evidence>
<dbReference type="PANTHER" id="PTHR33567:SF3">
    <property type="entry name" value="CHROMATE ION TRANSPORTER (EUROFUNG)"/>
    <property type="match status" value="1"/>
</dbReference>
<evidence type="ECO:0000256" key="6">
    <source>
        <dbReference type="ARBA" id="ARBA00023136"/>
    </source>
</evidence>
<name>A0ABU6HCI7_9RHOB</name>
<feature type="transmembrane region" description="Helical" evidence="7">
    <location>
        <begin position="143"/>
        <end position="171"/>
    </location>
</feature>
<dbReference type="NCBIfam" id="TIGR00937">
    <property type="entry name" value="2A51"/>
    <property type="match status" value="1"/>
</dbReference>
<feature type="transmembrane region" description="Helical" evidence="7">
    <location>
        <begin position="109"/>
        <end position="131"/>
    </location>
</feature>
<keyword evidence="9" id="KW-1185">Reference proteome</keyword>
<feature type="transmembrane region" description="Helical" evidence="7">
    <location>
        <begin position="330"/>
        <end position="355"/>
    </location>
</feature>
<dbReference type="Pfam" id="PF02417">
    <property type="entry name" value="Chromate_transp"/>
    <property type="match status" value="2"/>
</dbReference>
<evidence type="ECO:0000256" key="4">
    <source>
        <dbReference type="ARBA" id="ARBA00022692"/>
    </source>
</evidence>
<dbReference type="EMBL" id="JAYLLH010000002">
    <property type="protein sequence ID" value="MEC3860182.1"/>
    <property type="molecule type" value="Genomic_DNA"/>
</dbReference>
<evidence type="ECO:0000313" key="8">
    <source>
        <dbReference type="EMBL" id="MEC3860182.1"/>
    </source>
</evidence>
<dbReference type="PIRSF" id="PIRSF004810">
    <property type="entry name" value="ChrA"/>
    <property type="match status" value="1"/>
</dbReference>
<keyword evidence="5 7" id="KW-1133">Transmembrane helix</keyword>
<dbReference type="RefSeq" id="WP_326295807.1">
    <property type="nucleotide sequence ID" value="NZ_JAYLLH010000002.1"/>
</dbReference>
<keyword evidence="6 7" id="KW-0472">Membrane</keyword>
<dbReference type="InterPro" id="IPR014047">
    <property type="entry name" value="Chr_Tranpt_l_chain"/>
</dbReference>
<reference evidence="8 9" key="1">
    <citation type="submission" date="2024-01" db="EMBL/GenBank/DDBJ databases">
        <title>Mesobacterium rodlantinim sp. nov., isolated from shallow sea hydrothermal systems off Kueishantao Island.</title>
        <authorList>
            <person name="Su Z."/>
            <person name="Tang K."/>
        </authorList>
    </citation>
    <scope>NUCLEOTIDE SEQUENCE [LARGE SCALE GENOMIC DNA]</scope>
    <source>
        <strain evidence="8 9">TK19101</strain>
    </source>
</reference>
<dbReference type="Proteomes" id="UP001348149">
    <property type="component" value="Unassembled WGS sequence"/>
</dbReference>
<organism evidence="8 9">
    <name type="scientific">Mesobacterium hydrothermale</name>
    <dbReference type="NCBI Taxonomy" id="3111907"/>
    <lineage>
        <taxon>Bacteria</taxon>
        <taxon>Pseudomonadati</taxon>
        <taxon>Pseudomonadota</taxon>
        <taxon>Alphaproteobacteria</taxon>
        <taxon>Rhodobacterales</taxon>
        <taxon>Roseobacteraceae</taxon>
        <taxon>Mesobacterium</taxon>
    </lineage>
</organism>
<dbReference type="InterPro" id="IPR003370">
    <property type="entry name" value="Chromate_transpt"/>
</dbReference>
<evidence type="ECO:0000256" key="3">
    <source>
        <dbReference type="ARBA" id="ARBA00022475"/>
    </source>
</evidence>
<evidence type="ECO:0000313" key="9">
    <source>
        <dbReference type="Proteomes" id="UP001348149"/>
    </source>
</evidence>
<feature type="transmembrane region" description="Helical" evidence="7">
    <location>
        <begin position="289"/>
        <end position="318"/>
    </location>
</feature>
<evidence type="ECO:0000256" key="7">
    <source>
        <dbReference type="SAM" id="Phobius"/>
    </source>
</evidence>
<evidence type="ECO:0000256" key="5">
    <source>
        <dbReference type="ARBA" id="ARBA00022989"/>
    </source>
</evidence>
<sequence length="415" mass="43319">MTPSLPYLARVFGRIGILSFGGPAAQIALMHRVLVEDEGWIEDRRFLDALGFCMMLPGPEAMQLATWCGWRLRGVPGGLIAGGLFVLPGALVVGALALLYAAFGTAPQAVALMLGVKAAVIAIVAQALIRLAGKALTGRPQRLAAVLAFAAIFVLNLPFPLIVLAAGAWGWLGTRASETPATPWPAGATSLRRIAAWITLWLAPLAVLAGLGQELLLALGLFFAKLAVVTFGGAYAVLAYMSQEVVSARHWLDAAQMVDALGLAETTPGPLILVTQFVGMLTGYSAGGWGMALVAGLVTLWMTFVPCFLWIFAGAPYLDAVTSRARPAAALAMISAAVVGVILNLALWFSLHVLFVQVQTVSLGPFALPLPVLHSLSPTALALAVLAFGLVFGARRGPLLVVPVMGFAGWLGGLI</sequence>
<evidence type="ECO:0000256" key="1">
    <source>
        <dbReference type="ARBA" id="ARBA00004651"/>
    </source>
</evidence>
<comment type="caution">
    <text evidence="8">The sequence shown here is derived from an EMBL/GenBank/DDBJ whole genome shotgun (WGS) entry which is preliminary data.</text>
</comment>
<dbReference type="PANTHER" id="PTHR33567">
    <property type="entry name" value="CHROMATE ION TRANSPORTER (EUROFUNG)"/>
    <property type="match status" value="1"/>
</dbReference>
<feature type="transmembrane region" description="Helical" evidence="7">
    <location>
        <begin position="375"/>
        <end position="394"/>
    </location>
</feature>
<keyword evidence="4 7" id="KW-0812">Transmembrane</keyword>
<feature type="transmembrane region" description="Helical" evidence="7">
    <location>
        <begin position="216"/>
        <end position="241"/>
    </location>
</feature>